<proteinExistence type="predicted"/>
<dbReference type="HOGENOM" id="CLU_000384_30_1_1"/>
<dbReference type="InParanoid" id="A0A0C3P6X9"/>
<reference evidence="3" key="2">
    <citation type="submission" date="2015-01" db="EMBL/GenBank/DDBJ databases">
        <title>Evolutionary Origins and Diversification of the Mycorrhizal Mutualists.</title>
        <authorList>
            <consortium name="DOE Joint Genome Institute"/>
            <consortium name="Mycorrhizal Genomics Consortium"/>
            <person name="Kohler A."/>
            <person name="Kuo A."/>
            <person name="Nagy L.G."/>
            <person name="Floudas D."/>
            <person name="Copeland A."/>
            <person name="Barry K.W."/>
            <person name="Cichocki N."/>
            <person name="Veneault-Fourrey C."/>
            <person name="LaButti K."/>
            <person name="Lindquist E.A."/>
            <person name="Lipzen A."/>
            <person name="Lundell T."/>
            <person name="Morin E."/>
            <person name="Murat C."/>
            <person name="Riley R."/>
            <person name="Ohm R."/>
            <person name="Sun H."/>
            <person name="Tunlid A."/>
            <person name="Henrissat B."/>
            <person name="Grigoriev I.V."/>
            <person name="Hibbett D.S."/>
            <person name="Martin F."/>
        </authorList>
    </citation>
    <scope>NUCLEOTIDE SEQUENCE [LARGE SCALE GENOMIC DNA]</scope>
    <source>
        <strain evidence="3">Marx 270</strain>
    </source>
</reference>
<dbReference type="STRING" id="870435.A0A0C3P6X9"/>
<organism evidence="2 3">
    <name type="scientific">Pisolithus tinctorius Marx 270</name>
    <dbReference type="NCBI Taxonomy" id="870435"/>
    <lineage>
        <taxon>Eukaryota</taxon>
        <taxon>Fungi</taxon>
        <taxon>Dikarya</taxon>
        <taxon>Basidiomycota</taxon>
        <taxon>Agaricomycotina</taxon>
        <taxon>Agaricomycetes</taxon>
        <taxon>Agaricomycetidae</taxon>
        <taxon>Boletales</taxon>
        <taxon>Sclerodermatineae</taxon>
        <taxon>Pisolithaceae</taxon>
        <taxon>Pisolithus</taxon>
    </lineage>
</organism>
<protein>
    <submittedName>
        <fullName evidence="2">Uncharacterized protein</fullName>
    </submittedName>
</protein>
<sequence>MSGSSSKAVTGTTAIQATKLKIGAPSDFDSNQKNAMSWLYSVQTYLMVNEEVYDTDTKKVVYMLLYMKKGVAHSWAATFQRTSLEKNPLSFSSFTDFKKDFKDLFTSPDTAGMAIAKLHTMKQKDLDVALIEFFSQGLKPFIANCIHMMETTPTKITEWYTQAQKFDTKWRKVNELSGKKEKRTFYPKNNLTEEKDPNAMDVDGVRLSKEE</sequence>
<dbReference type="OrthoDB" id="3263571at2759"/>
<reference evidence="2 3" key="1">
    <citation type="submission" date="2014-04" db="EMBL/GenBank/DDBJ databases">
        <authorList>
            <consortium name="DOE Joint Genome Institute"/>
            <person name="Kuo A."/>
            <person name="Kohler A."/>
            <person name="Costa M.D."/>
            <person name="Nagy L.G."/>
            <person name="Floudas D."/>
            <person name="Copeland A."/>
            <person name="Barry K.W."/>
            <person name="Cichocki N."/>
            <person name="Veneault-Fourrey C."/>
            <person name="LaButti K."/>
            <person name="Lindquist E.A."/>
            <person name="Lipzen A."/>
            <person name="Lundell T."/>
            <person name="Morin E."/>
            <person name="Murat C."/>
            <person name="Sun H."/>
            <person name="Tunlid A."/>
            <person name="Henrissat B."/>
            <person name="Grigoriev I.V."/>
            <person name="Hibbett D.S."/>
            <person name="Martin F."/>
            <person name="Nordberg H.P."/>
            <person name="Cantor M.N."/>
            <person name="Hua S.X."/>
        </authorList>
    </citation>
    <scope>NUCLEOTIDE SEQUENCE [LARGE SCALE GENOMIC DNA]</scope>
    <source>
        <strain evidence="2 3">Marx 270</strain>
    </source>
</reference>
<evidence type="ECO:0000313" key="2">
    <source>
        <dbReference type="EMBL" id="KIO03321.1"/>
    </source>
</evidence>
<keyword evidence="3" id="KW-1185">Reference proteome</keyword>
<evidence type="ECO:0000256" key="1">
    <source>
        <dbReference type="SAM" id="MobiDB-lite"/>
    </source>
</evidence>
<evidence type="ECO:0000313" key="3">
    <source>
        <dbReference type="Proteomes" id="UP000054217"/>
    </source>
</evidence>
<dbReference type="AlphaFoldDB" id="A0A0C3P6X9"/>
<dbReference type="Proteomes" id="UP000054217">
    <property type="component" value="Unassembled WGS sequence"/>
</dbReference>
<dbReference type="EMBL" id="KN831977">
    <property type="protein sequence ID" value="KIO03321.1"/>
    <property type="molecule type" value="Genomic_DNA"/>
</dbReference>
<feature type="compositionally biased region" description="Basic and acidic residues" evidence="1">
    <location>
        <begin position="191"/>
        <end position="211"/>
    </location>
</feature>
<accession>A0A0C3P6X9</accession>
<gene>
    <name evidence="2" type="ORF">M404DRAFT_27286</name>
</gene>
<feature type="region of interest" description="Disordered" evidence="1">
    <location>
        <begin position="187"/>
        <end position="211"/>
    </location>
</feature>
<name>A0A0C3P6X9_PISTI</name>